<dbReference type="InterPro" id="IPR036759">
    <property type="entry name" value="TPK_catalytic_sf"/>
</dbReference>
<dbReference type="InterPro" id="IPR036371">
    <property type="entry name" value="TPK_B1-bd_sf"/>
</dbReference>
<dbReference type="SUPFAM" id="SSF63862">
    <property type="entry name" value="Thiamin pyrophosphokinase, substrate-binding domain"/>
    <property type="match status" value="1"/>
</dbReference>
<dbReference type="GO" id="GO:0016301">
    <property type="term" value="F:kinase activity"/>
    <property type="evidence" value="ECO:0007669"/>
    <property type="project" value="UniProtKB-KW"/>
</dbReference>
<protein>
    <submittedName>
        <fullName evidence="6">Thiamine pyrophosphokinase</fullName>
        <ecNumber evidence="6">2.7.6.2</ecNumber>
    </submittedName>
</protein>
<keyword evidence="2" id="KW-0547">Nucleotide-binding</keyword>
<reference evidence="6" key="1">
    <citation type="submission" date="2019-08" db="EMBL/GenBank/DDBJ databases">
        <authorList>
            <person name="Kucharzyk K."/>
            <person name="Murdoch R.W."/>
            <person name="Higgins S."/>
            <person name="Loffler F."/>
        </authorList>
    </citation>
    <scope>NUCLEOTIDE SEQUENCE</scope>
</reference>
<dbReference type="NCBIfam" id="TIGR01378">
    <property type="entry name" value="thi_PPkinase"/>
    <property type="match status" value="1"/>
</dbReference>
<dbReference type="GO" id="GO:0009229">
    <property type="term" value="P:thiamine diphosphate biosynthetic process"/>
    <property type="evidence" value="ECO:0007669"/>
    <property type="project" value="InterPro"/>
</dbReference>
<evidence type="ECO:0000256" key="1">
    <source>
        <dbReference type="ARBA" id="ARBA00022679"/>
    </source>
</evidence>
<evidence type="ECO:0000313" key="6">
    <source>
        <dbReference type="EMBL" id="MPL80276.1"/>
    </source>
</evidence>
<evidence type="ECO:0000259" key="5">
    <source>
        <dbReference type="SMART" id="SM00983"/>
    </source>
</evidence>
<dbReference type="GO" id="GO:0006772">
    <property type="term" value="P:thiamine metabolic process"/>
    <property type="evidence" value="ECO:0007669"/>
    <property type="project" value="InterPro"/>
</dbReference>
<dbReference type="SUPFAM" id="SSF63999">
    <property type="entry name" value="Thiamin pyrophosphokinase, catalytic domain"/>
    <property type="match status" value="1"/>
</dbReference>
<dbReference type="CDD" id="cd07995">
    <property type="entry name" value="TPK"/>
    <property type="match status" value="1"/>
</dbReference>
<evidence type="ECO:0000256" key="3">
    <source>
        <dbReference type="ARBA" id="ARBA00022777"/>
    </source>
</evidence>
<gene>
    <name evidence="6" type="primary">thiN_2</name>
    <name evidence="6" type="ORF">SDC9_26174</name>
</gene>
<dbReference type="EMBL" id="VSSQ01000135">
    <property type="protein sequence ID" value="MPL80276.1"/>
    <property type="molecule type" value="Genomic_DNA"/>
</dbReference>
<accession>A0A644UMJ3</accession>
<dbReference type="InterPro" id="IPR053149">
    <property type="entry name" value="TPK"/>
</dbReference>
<proteinExistence type="predicted"/>
<evidence type="ECO:0000256" key="2">
    <source>
        <dbReference type="ARBA" id="ARBA00022741"/>
    </source>
</evidence>
<dbReference type="InterPro" id="IPR007371">
    <property type="entry name" value="TPK_catalytic"/>
</dbReference>
<dbReference type="EC" id="2.7.6.2" evidence="6"/>
<dbReference type="InterPro" id="IPR006282">
    <property type="entry name" value="Thi_PPkinase"/>
</dbReference>
<dbReference type="GO" id="GO:0004788">
    <property type="term" value="F:thiamine diphosphokinase activity"/>
    <property type="evidence" value="ECO:0007669"/>
    <property type="project" value="UniProtKB-EC"/>
</dbReference>
<name>A0A644UMJ3_9ZZZZ</name>
<dbReference type="InterPro" id="IPR007373">
    <property type="entry name" value="Thiamin_PyroPKinase_B1-bd"/>
</dbReference>
<dbReference type="Gene3D" id="3.40.50.10240">
    <property type="entry name" value="Thiamin pyrophosphokinase, catalytic domain"/>
    <property type="match status" value="1"/>
</dbReference>
<dbReference type="PANTHER" id="PTHR41299">
    <property type="entry name" value="THIAMINE PYROPHOSPHOKINASE"/>
    <property type="match status" value="1"/>
</dbReference>
<sequence>MDSVEVKLPQGILQLTSCHKNKILLVAGGRKPEMPWLKFTKSDNTVYAVDRGLDYCLEANFFPKMVYGDKDSSDPINWLKAEKAGTECISFLPAKDDTDLQLLLGDLPSESLLTATGVWGGRADHLYANIFSLLAYKEKKKSQVILADQQEIMVLLSAGEEATFIQSEKALVVSLLPLNDINQVSITGVRWPLIKATLQKSKPYAISNEIEESKVKVTCHSGCIGFYLNFEGGE</sequence>
<organism evidence="6">
    <name type="scientific">bioreactor metagenome</name>
    <dbReference type="NCBI Taxonomy" id="1076179"/>
    <lineage>
        <taxon>unclassified sequences</taxon>
        <taxon>metagenomes</taxon>
        <taxon>ecological metagenomes</taxon>
    </lineage>
</organism>
<keyword evidence="4" id="KW-0067">ATP-binding</keyword>
<comment type="caution">
    <text evidence="6">The sequence shown here is derived from an EMBL/GenBank/DDBJ whole genome shotgun (WGS) entry which is preliminary data.</text>
</comment>
<dbReference type="PANTHER" id="PTHR41299:SF1">
    <property type="entry name" value="THIAMINE PYROPHOSPHOKINASE"/>
    <property type="match status" value="1"/>
</dbReference>
<dbReference type="Pfam" id="PF04263">
    <property type="entry name" value="TPK_catalytic"/>
    <property type="match status" value="1"/>
</dbReference>
<feature type="domain" description="Thiamin pyrophosphokinase thiamin-binding" evidence="5">
    <location>
        <begin position="160"/>
        <end position="224"/>
    </location>
</feature>
<dbReference type="GO" id="GO:0005524">
    <property type="term" value="F:ATP binding"/>
    <property type="evidence" value="ECO:0007669"/>
    <property type="project" value="UniProtKB-KW"/>
</dbReference>
<dbReference type="AlphaFoldDB" id="A0A644UMJ3"/>
<dbReference type="Pfam" id="PF04265">
    <property type="entry name" value="TPK_B1_binding"/>
    <property type="match status" value="1"/>
</dbReference>
<dbReference type="SMART" id="SM00983">
    <property type="entry name" value="TPK_B1_binding"/>
    <property type="match status" value="1"/>
</dbReference>
<dbReference type="GO" id="GO:0030975">
    <property type="term" value="F:thiamine binding"/>
    <property type="evidence" value="ECO:0007669"/>
    <property type="project" value="InterPro"/>
</dbReference>
<keyword evidence="1 6" id="KW-0808">Transferase</keyword>
<keyword evidence="3 6" id="KW-0418">Kinase</keyword>
<evidence type="ECO:0000256" key="4">
    <source>
        <dbReference type="ARBA" id="ARBA00022840"/>
    </source>
</evidence>